<evidence type="ECO:0000313" key="10">
    <source>
        <dbReference type="Proteomes" id="UP000547011"/>
    </source>
</evidence>
<keyword evidence="10" id="KW-1185">Reference proteome</keyword>
<feature type="transmembrane region" description="Helical" evidence="7">
    <location>
        <begin position="173"/>
        <end position="197"/>
    </location>
</feature>
<keyword evidence="6 7" id="KW-0472">Membrane</keyword>
<sequence>MELLTDPFFLCIAAILVLAVLGLPIGLSMIGGSILYLLLNGLDMGIVAEQFLNRMYANYIILAVPLFILAAEFMNIGSLSDKLLVWCNAVVGRFRGGLALVNVLQSIVFAGMSGSAIADAAGTGKMVHSLMTRDGKYPNSFAAALTASSAVIGPIIPPSIPMVLYALVSDASIGYLFMGGIIPGVIMGLSLALIIFYKAKKHNFPVEAPVPLRQLPKITWQSLPALMMPVVLLFFIYSGITTPTEAAAVAAAYALVVSIVLYRSISWRSFYSSLVVSSKTTVSIGMLIAGALVLNYVVTVENIPASLSAVLTEWNLDAVMFLIFVNVVLLLLGCVLEGTAIILIIIPVLVPSAAALGIDLVHFGVVAVVNVMIGLITPPYGMLLFVMQTVSGAKLKDIVSDTLPFLAVLLAALMLFTFVPETVLWLPRLFGYQG</sequence>
<dbReference type="Proteomes" id="UP000547011">
    <property type="component" value="Unassembled WGS sequence"/>
</dbReference>
<feature type="transmembrane region" description="Helical" evidence="7">
    <location>
        <begin position="398"/>
        <end position="419"/>
    </location>
</feature>
<feature type="domain" description="TRAP C4-dicarboxylate transport system permease DctM subunit" evidence="8">
    <location>
        <begin position="13"/>
        <end position="421"/>
    </location>
</feature>
<dbReference type="RefSeq" id="WP_183310830.1">
    <property type="nucleotide sequence ID" value="NZ_JACIEW010000003.1"/>
</dbReference>
<feature type="transmembrane region" description="Helical" evidence="7">
    <location>
        <begin position="364"/>
        <end position="386"/>
    </location>
</feature>
<feature type="transmembrane region" description="Helical" evidence="7">
    <location>
        <begin position="218"/>
        <end position="240"/>
    </location>
</feature>
<evidence type="ECO:0000256" key="1">
    <source>
        <dbReference type="ARBA" id="ARBA00004429"/>
    </source>
</evidence>
<feature type="transmembrane region" description="Helical" evidence="7">
    <location>
        <begin position="318"/>
        <end position="336"/>
    </location>
</feature>
<comment type="subcellular location">
    <subcellularLocation>
        <location evidence="1 7">Cell inner membrane</location>
        <topology evidence="1 7">Multi-pass membrane protein</topology>
    </subcellularLocation>
</comment>
<dbReference type="InterPro" id="IPR004681">
    <property type="entry name" value="TRAP_DctM"/>
</dbReference>
<dbReference type="InterPro" id="IPR010656">
    <property type="entry name" value="DctM"/>
</dbReference>
<name>A0A7W6IM21_9HYPH</name>
<evidence type="ECO:0000256" key="2">
    <source>
        <dbReference type="ARBA" id="ARBA00022475"/>
    </source>
</evidence>
<dbReference type="EMBL" id="JACIEW010000003">
    <property type="protein sequence ID" value="MBB4052113.1"/>
    <property type="molecule type" value="Genomic_DNA"/>
</dbReference>
<evidence type="ECO:0000256" key="3">
    <source>
        <dbReference type="ARBA" id="ARBA00022519"/>
    </source>
</evidence>
<evidence type="ECO:0000259" key="8">
    <source>
        <dbReference type="Pfam" id="PF06808"/>
    </source>
</evidence>
<feature type="transmembrane region" description="Helical" evidence="7">
    <location>
        <begin position="12"/>
        <end position="39"/>
    </location>
</feature>
<keyword evidence="2" id="KW-1003">Cell membrane</keyword>
<accession>A0A7W6IM21</accession>
<evidence type="ECO:0000256" key="6">
    <source>
        <dbReference type="ARBA" id="ARBA00023136"/>
    </source>
</evidence>
<dbReference type="NCBIfam" id="TIGR00786">
    <property type="entry name" value="dctM"/>
    <property type="match status" value="1"/>
</dbReference>
<dbReference type="GO" id="GO:0022857">
    <property type="term" value="F:transmembrane transporter activity"/>
    <property type="evidence" value="ECO:0007669"/>
    <property type="project" value="UniProtKB-UniRule"/>
</dbReference>
<evidence type="ECO:0000256" key="5">
    <source>
        <dbReference type="ARBA" id="ARBA00022989"/>
    </source>
</evidence>
<feature type="transmembrane region" description="Helical" evidence="7">
    <location>
        <begin position="59"/>
        <end position="79"/>
    </location>
</feature>
<proteinExistence type="inferred from homology"/>
<organism evidence="9 10">
    <name type="scientific">Devosia subaequoris</name>
    <dbReference type="NCBI Taxonomy" id="395930"/>
    <lineage>
        <taxon>Bacteria</taxon>
        <taxon>Pseudomonadati</taxon>
        <taxon>Pseudomonadota</taxon>
        <taxon>Alphaproteobacteria</taxon>
        <taxon>Hyphomicrobiales</taxon>
        <taxon>Devosiaceae</taxon>
        <taxon>Devosia</taxon>
    </lineage>
</organism>
<keyword evidence="3 7" id="KW-0997">Cell inner membrane</keyword>
<keyword evidence="7" id="KW-0813">Transport</keyword>
<evidence type="ECO:0000256" key="4">
    <source>
        <dbReference type="ARBA" id="ARBA00022692"/>
    </source>
</evidence>
<dbReference type="PANTHER" id="PTHR33362">
    <property type="entry name" value="SIALIC ACID TRAP TRANSPORTER PERMEASE PROTEIN SIAT-RELATED"/>
    <property type="match status" value="1"/>
</dbReference>
<gene>
    <name evidence="9" type="ORF">GGR20_001755</name>
</gene>
<evidence type="ECO:0000313" key="9">
    <source>
        <dbReference type="EMBL" id="MBB4052113.1"/>
    </source>
</evidence>
<dbReference type="Pfam" id="PF06808">
    <property type="entry name" value="DctM"/>
    <property type="match status" value="1"/>
</dbReference>
<keyword evidence="4 7" id="KW-0812">Transmembrane</keyword>
<feature type="transmembrane region" description="Helical" evidence="7">
    <location>
        <begin position="99"/>
        <end position="121"/>
    </location>
</feature>
<protein>
    <recommendedName>
        <fullName evidence="7">TRAP transporter large permease protein</fullName>
    </recommendedName>
</protein>
<dbReference type="GO" id="GO:0005886">
    <property type="term" value="C:plasma membrane"/>
    <property type="evidence" value="ECO:0007669"/>
    <property type="project" value="UniProtKB-SubCell"/>
</dbReference>
<dbReference type="PIRSF" id="PIRSF006066">
    <property type="entry name" value="HI0050"/>
    <property type="match status" value="1"/>
</dbReference>
<feature type="transmembrane region" description="Helical" evidence="7">
    <location>
        <begin position="341"/>
        <end position="358"/>
    </location>
</feature>
<feature type="transmembrane region" description="Helical" evidence="7">
    <location>
        <begin position="141"/>
        <end position="167"/>
    </location>
</feature>
<comment type="function">
    <text evidence="7">Part of the tripartite ATP-independent periplasmic (TRAP) transport system.</text>
</comment>
<comment type="caution">
    <text evidence="9">The sequence shown here is derived from an EMBL/GenBank/DDBJ whole genome shotgun (WGS) entry which is preliminary data.</text>
</comment>
<reference evidence="9 10" key="1">
    <citation type="submission" date="2020-08" db="EMBL/GenBank/DDBJ databases">
        <title>Genomic Encyclopedia of Type Strains, Phase IV (KMG-IV): sequencing the most valuable type-strain genomes for metagenomic binning, comparative biology and taxonomic classification.</title>
        <authorList>
            <person name="Goeker M."/>
        </authorList>
    </citation>
    <scope>NUCLEOTIDE SEQUENCE [LARGE SCALE GENOMIC DNA]</scope>
    <source>
        <strain evidence="9 10">DSM 23447</strain>
    </source>
</reference>
<feature type="transmembrane region" description="Helical" evidence="7">
    <location>
        <begin position="246"/>
        <end position="262"/>
    </location>
</feature>
<keyword evidence="5 7" id="KW-1133">Transmembrane helix</keyword>
<comment type="similarity">
    <text evidence="7">Belongs to the TRAP transporter large permease family.</text>
</comment>
<comment type="subunit">
    <text evidence="7">The complex comprises the extracytoplasmic solute receptor protein and the two transmembrane proteins.</text>
</comment>
<feature type="transmembrane region" description="Helical" evidence="7">
    <location>
        <begin position="274"/>
        <end position="298"/>
    </location>
</feature>
<evidence type="ECO:0000256" key="7">
    <source>
        <dbReference type="RuleBase" id="RU369079"/>
    </source>
</evidence>
<dbReference type="AlphaFoldDB" id="A0A7W6IM21"/>